<accession>A0A8S4G6P0</accession>
<sequence>MGKLVLILALLLGAGALTWKYLCKDCHPPSPPNLTDEWWGPKQLIGKVDHTIRPFKVKFTEEMIKDLRSRLDNHRPLTPPLEGTALEYGMNSNQLEEILKYWSKSYPFEKREQYMNQFPQFKTNIQGLDIHFIRVKPEVKPGVTVVPLLLLHGWPGSVREFLEVIPLLTRPRAGHDVVFEVVAPSLPGYGFSDPAVRPGLGAAQMGVIARNLMKRLGHQRFYVQGGDWGAVIGAAMATLYPEEVVGFHSNMAYVNNLCTMLKTLIGSIMPSLIVEEHLADRMYPLGTWLSYVMEEFGYMHLQSTKPDTVGVGVSDSPAGLAAYILEKFATWTVRGTKALPAHLNKDALIDNLMMYWVPNSVTTSMRLYAETMSSKYRAMKLDDIKTPVPTWVLQAKHELFYQPATILRTKYTNLLNTTVLDHGGHFIAFEQPAILAQDVFTAVTEFRRWHEEQSKAKTEL</sequence>
<evidence type="ECO:0000313" key="11">
    <source>
        <dbReference type="Proteomes" id="UP000653454"/>
    </source>
</evidence>
<dbReference type="Proteomes" id="UP000653454">
    <property type="component" value="Unassembled WGS sequence"/>
</dbReference>
<dbReference type="AlphaFoldDB" id="A0A8S4G6P0"/>
<organism evidence="10 11">
    <name type="scientific">Plutella xylostella</name>
    <name type="common">Diamondback moth</name>
    <name type="synonym">Plutella maculipennis</name>
    <dbReference type="NCBI Taxonomy" id="51655"/>
    <lineage>
        <taxon>Eukaryota</taxon>
        <taxon>Metazoa</taxon>
        <taxon>Ecdysozoa</taxon>
        <taxon>Arthropoda</taxon>
        <taxon>Hexapoda</taxon>
        <taxon>Insecta</taxon>
        <taxon>Pterygota</taxon>
        <taxon>Neoptera</taxon>
        <taxon>Endopterygota</taxon>
        <taxon>Lepidoptera</taxon>
        <taxon>Glossata</taxon>
        <taxon>Ditrysia</taxon>
        <taxon>Yponomeutoidea</taxon>
        <taxon>Plutellidae</taxon>
        <taxon>Plutella</taxon>
    </lineage>
</organism>
<keyword evidence="4 6" id="KW-0058">Aromatic hydrocarbons catabolism</keyword>
<keyword evidence="8" id="KW-0732">Signal</keyword>
<evidence type="ECO:0000313" key="10">
    <source>
        <dbReference type="EMBL" id="CAG9135809.1"/>
    </source>
</evidence>
<evidence type="ECO:0000256" key="6">
    <source>
        <dbReference type="PIRNR" id="PIRNR001112"/>
    </source>
</evidence>
<proteinExistence type="inferred from homology"/>
<feature type="signal peptide" evidence="8">
    <location>
        <begin position="1"/>
        <end position="16"/>
    </location>
</feature>
<evidence type="ECO:0000256" key="1">
    <source>
        <dbReference type="ARBA" id="ARBA00000221"/>
    </source>
</evidence>
<evidence type="ECO:0000256" key="8">
    <source>
        <dbReference type="SAM" id="SignalP"/>
    </source>
</evidence>
<keyword evidence="11" id="KW-1185">Reference proteome</keyword>
<evidence type="ECO:0000256" key="2">
    <source>
        <dbReference type="ARBA" id="ARBA00004111"/>
    </source>
</evidence>
<dbReference type="EC" id="3.3.2.9" evidence="6"/>
<dbReference type="InterPro" id="IPR016292">
    <property type="entry name" value="Epoxide_hydrolase"/>
</dbReference>
<name>A0A8S4G6P0_PLUXY</name>
<dbReference type="InterPro" id="IPR010497">
    <property type="entry name" value="Epoxide_hydro_N"/>
</dbReference>
<evidence type="ECO:0000256" key="4">
    <source>
        <dbReference type="ARBA" id="ARBA00022797"/>
    </source>
</evidence>
<comment type="catalytic activity">
    <reaction evidence="6">
        <text>cis-stilbene oxide + H2O = (1R,2R)-hydrobenzoin</text>
        <dbReference type="Rhea" id="RHEA:23900"/>
        <dbReference type="ChEBI" id="CHEBI:15377"/>
        <dbReference type="ChEBI" id="CHEBI:50004"/>
        <dbReference type="ChEBI" id="CHEBI:50014"/>
        <dbReference type="EC" id="3.3.2.9"/>
    </reaction>
</comment>
<comment type="catalytic activity">
    <reaction evidence="1 6">
        <text>1-(4-methoxyphenyl)-N-methyl-N-[(3-methyloxetan-3-yl)methyl]methanamine + H2O = 2-{[(4-methoxybenzyl)(methyl)amino]methyl}-2-methylpropane-1,3-diol</text>
        <dbReference type="Rhea" id="RHEA:55764"/>
        <dbReference type="ChEBI" id="CHEBI:15377"/>
        <dbReference type="ChEBI" id="CHEBI:139161"/>
        <dbReference type="ChEBI" id="CHEBI:139164"/>
        <dbReference type="EC" id="3.3.2.9"/>
    </reaction>
</comment>
<keyword evidence="6" id="KW-0472">Membrane</keyword>
<feature type="domain" description="Epoxide hydrolase N-terminal" evidence="9">
    <location>
        <begin position="52"/>
        <end position="161"/>
    </location>
</feature>
<feature type="active site" description="Proton donor" evidence="7">
    <location>
        <position position="368"/>
    </location>
</feature>
<keyword evidence="5 6" id="KW-0378">Hydrolase</keyword>
<gene>
    <name evidence="10" type="ORF">PLXY2_LOCUS14045</name>
</gene>
<feature type="chain" id="PRO_5035881958" description="Epoxide hydrolase" evidence="8">
    <location>
        <begin position="17"/>
        <end position="460"/>
    </location>
</feature>
<comment type="caution">
    <text evidence="10">The sequence shown here is derived from an EMBL/GenBank/DDBJ whole genome shotgun (WGS) entry which is preliminary data.</text>
</comment>
<evidence type="ECO:0000256" key="3">
    <source>
        <dbReference type="ARBA" id="ARBA00010088"/>
    </source>
</evidence>
<feature type="active site" description="Nucleophile" evidence="7">
    <location>
        <position position="227"/>
    </location>
</feature>
<dbReference type="GO" id="GO:0005789">
    <property type="term" value="C:endoplasmic reticulum membrane"/>
    <property type="evidence" value="ECO:0007669"/>
    <property type="project" value="UniProtKB-SubCell"/>
</dbReference>
<keyword evidence="6" id="KW-0256">Endoplasmic reticulum</keyword>
<comment type="similarity">
    <text evidence="3 6">Belongs to the peptidase S33 family.</text>
</comment>
<dbReference type="PANTHER" id="PTHR21661">
    <property type="entry name" value="EPOXIDE HYDROLASE 1-RELATED"/>
    <property type="match status" value="1"/>
</dbReference>
<dbReference type="SUPFAM" id="SSF53474">
    <property type="entry name" value="alpha/beta-Hydrolases"/>
    <property type="match status" value="1"/>
</dbReference>
<dbReference type="Gene3D" id="3.40.50.1820">
    <property type="entry name" value="alpha/beta hydrolase"/>
    <property type="match status" value="1"/>
</dbReference>
<dbReference type="EMBL" id="CAJHNJ030000114">
    <property type="protein sequence ID" value="CAG9135809.1"/>
    <property type="molecule type" value="Genomic_DNA"/>
</dbReference>
<protein>
    <recommendedName>
        <fullName evidence="6">Epoxide hydrolase</fullName>
        <ecNumber evidence="6">3.3.2.9</ecNumber>
    </recommendedName>
</protein>
<dbReference type="PIRSF" id="PIRSF001112">
    <property type="entry name" value="Epoxide_hydrolase"/>
    <property type="match status" value="1"/>
</dbReference>
<evidence type="ECO:0000256" key="5">
    <source>
        <dbReference type="ARBA" id="ARBA00022801"/>
    </source>
</evidence>
<evidence type="ECO:0000259" key="9">
    <source>
        <dbReference type="Pfam" id="PF06441"/>
    </source>
</evidence>
<dbReference type="GO" id="GO:0097176">
    <property type="term" value="P:epoxide metabolic process"/>
    <property type="evidence" value="ECO:0007669"/>
    <property type="project" value="TreeGrafter"/>
</dbReference>
<dbReference type="GO" id="GO:0033961">
    <property type="term" value="F:cis-stilbene-oxide hydrolase activity"/>
    <property type="evidence" value="ECO:0007669"/>
    <property type="project" value="UniProtKB-UniRule"/>
</dbReference>
<evidence type="ECO:0000256" key="7">
    <source>
        <dbReference type="PIRSR" id="PIRSR001112-1"/>
    </source>
</evidence>
<dbReference type="PANTHER" id="PTHR21661:SF35">
    <property type="entry name" value="EPOXIDE HYDROLASE"/>
    <property type="match status" value="1"/>
</dbReference>
<dbReference type="PRINTS" id="PR00412">
    <property type="entry name" value="EPOXHYDRLASE"/>
</dbReference>
<comment type="subcellular location">
    <subcellularLocation>
        <location evidence="6">Endoplasmic reticulum membrane</location>
    </subcellularLocation>
    <subcellularLocation>
        <location evidence="2">Microsome membrane</location>
        <topology evidence="2">Single-pass membrane protein</topology>
    </subcellularLocation>
</comment>
<dbReference type="InterPro" id="IPR029058">
    <property type="entry name" value="AB_hydrolase_fold"/>
</dbReference>
<dbReference type="Pfam" id="PF06441">
    <property type="entry name" value="EHN"/>
    <property type="match status" value="1"/>
</dbReference>
<comment type="function">
    <text evidence="6">Catalyzes juvenile hormone hydrolysis.</text>
</comment>
<feature type="active site" description="Proton acceptor" evidence="7">
    <location>
        <position position="425"/>
    </location>
</feature>
<dbReference type="InterPro" id="IPR000639">
    <property type="entry name" value="Epox_hydrolase-like"/>
</dbReference>
<reference evidence="10" key="1">
    <citation type="submission" date="2020-11" db="EMBL/GenBank/DDBJ databases">
        <authorList>
            <person name="Whiteford S."/>
        </authorList>
    </citation>
    <scope>NUCLEOTIDE SEQUENCE</scope>
</reference>